<dbReference type="OMA" id="VDHEREY"/>
<evidence type="ECO:0000256" key="3">
    <source>
        <dbReference type="ARBA" id="ARBA00016197"/>
    </source>
</evidence>
<name>F0UP62_AJEC8</name>
<keyword evidence="5" id="KW-0496">Mitochondrion</keyword>
<dbReference type="HOGENOM" id="CLU_019189_3_0_1"/>
<comment type="similarity">
    <text evidence="2">Belongs to the AIM9 family.</text>
</comment>
<evidence type="ECO:0000256" key="1">
    <source>
        <dbReference type="ARBA" id="ARBA00004173"/>
    </source>
</evidence>
<dbReference type="PANTHER" id="PTHR36091:SF1">
    <property type="entry name" value="ALTERED INHERITANCE OF MITOCHONDRIA PROTEIN 9, MITOCHONDRIAL"/>
    <property type="match status" value="1"/>
</dbReference>
<dbReference type="Proteomes" id="UP000008142">
    <property type="component" value="Unassembled WGS sequence"/>
</dbReference>
<proteinExistence type="inferred from homology"/>
<accession>F0UP62</accession>
<evidence type="ECO:0000313" key="9">
    <source>
        <dbReference type="Proteomes" id="UP000008142"/>
    </source>
</evidence>
<dbReference type="EMBL" id="DS990640">
    <property type="protein sequence ID" value="EGC47714.1"/>
    <property type="molecule type" value="Genomic_DNA"/>
</dbReference>
<sequence length="560" mass="63402">MGHFTSSSSTEDRNDAYSVANGFRHTAMGSRSTSLVESGNPFRPKSRSGMDILRDFTMIRQPSAACYLTRHSLWNHLASKSLRTPQSAGHPSLDLPPRNCAQHSTGHAMTPKSAPYKDEVFDPHTYTGGRWFRHDKLERDSRYIKFNFSALCQRILELCPGAGLITSYQKTEGGFNRVFIFTLSNVKWVMARLPFTLAGPSKLATSSEVAMIKYPKTSIPIPLILNWSNDSTNSIDSKYIIMKHTTDVQLHNKWPDMAADQQNFPLSGACFLSIVHWILVTKLLWMRCFVSDLTADLGIDVRTNLDHSLIDAGISRIPPVDTELEKQPSFHGSTELHINLLKYTRTVLKRMSSDSQVQSAATPVLFHPDLHKWNIFVSEDDPSIVTDIIDWQSVPDFAEPGSLCTKTFAVCSQFLTPKLSGPRLMDGNIFQSFCYSYRTWKDSTVALIHKLIETSQSWKELELAGFSSYPLPTQKELVDHEREYKLFVAVQNLKCNPSSLLNTTSDGWVPLEDWEETKSAHWKVFDSMLNAVLTNDDSDYDEPVKDEKVLRSIWPFDLNT</sequence>
<dbReference type="OrthoDB" id="2831558at2759"/>
<protein>
    <recommendedName>
        <fullName evidence="3">Altered inheritance of mitochondria protein 9, mitochondrial</fullName>
    </recommendedName>
    <alternativeName>
        <fullName evidence="6">Found in mitochondrial proteome protein 29</fullName>
    </alternativeName>
</protein>
<evidence type="ECO:0000256" key="6">
    <source>
        <dbReference type="ARBA" id="ARBA00031849"/>
    </source>
</evidence>
<evidence type="ECO:0000256" key="2">
    <source>
        <dbReference type="ARBA" id="ARBA00005543"/>
    </source>
</evidence>
<dbReference type="PANTHER" id="PTHR36091">
    <property type="entry name" value="ALTERED INHERITANCE OF MITOCHONDRIA PROTEIN 9, MITOCHONDRIAL"/>
    <property type="match status" value="1"/>
</dbReference>
<evidence type="ECO:0000256" key="5">
    <source>
        <dbReference type="ARBA" id="ARBA00023128"/>
    </source>
</evidence>
<evidence type="ECO:0000313" key="8">
    <source>
        <dbReference type="EMBL" id="EGC47714.1"/>
    </source>
</evidence>
<dbReference type="STRING" id="544711.F0UP62"/>
<dbReference type="VEuPathDB" id="FungiDB:I7I53_06590"/>
<dbReference type="InterPro" id="IPR011009">
    <property type="entry name" value="Kinase-like_dom_sf"/>
</dbReference>
<dbReference type="InterPro" id="IPR051035">
    <property type="entry name" value="Mito_inheritance_9"/>
</dbReference>
<evidence type="ECO:0000256" key="4">
    <source>
        <dbReference type="ARBA" id="ARBA00022946"/>
    </source>
</evidence>
<dbReference type="AlphaFoldDB" id="F0UP62"/>
<comment type="subcellular location">
    <subcellularLocation>
        <location evidence="1">Mitochondrion</location>
    </subcellularLocation>
</comment>
<evidence type="ECO:0000256" key="7">
    <source>
        <dbReference type="SAM" id="MobiDB-lite"/>
    </source>
</evidence>
<dbReference type="SUPFAM" id="SSF56112">
    <property type="entry name" value="Protein kinase-like (PK-like)"/>
    <property type="match status" value="1"/>
</dbReference>
<feature type="region of interest" description="Disordered" evidence="7">
    <location>
        <begin position="85"/>
        <end position="115"/>
    </location>
</feature>
<keyword evidence="4" id="KW-0809">Transit peptide</keyword>
<organism evidence="9">
    <name type="scientific">Ajellomyces capsulatus (strain H88)</name>
    <name type="common">Darling's disease fungus</name>
    <name type="synonym">Histoplasma capsulatum</name>
    <dbReference type="NCBI Taxonomy" id="544711"/>
    <lineage>
        <taxon>Eukaryota</taxon>
        <taxon>Fungi</taxon>
        <taxon>Dikarya</taxon>
        <taxon>Ascomycota</taxon>
        <taxon>Pezizomycotina</taxon>
        <taxon>Eurotiomycetes</taxon>
        <taxon>Eurotiomycetidae</taxon>
        <taxon>Onygenales</taxon>
        <taxon>Ajellomycetaceae</taxon>
        <taxon>Histoplasma</taxon>
    </lineage>
</organism>
<reference evidence="9" key="1">
    <citation type="submission" date="2008-07" db="EMBL/GenBank/DDBJ databases">
        <title>Annotation of Ajellomyces capsulatus strain H88.</title>
        <authorList>
            <person name="Champion M."/>
            <person name="Cuomo C."/>
            <person name="Ma L.-J."/>
            <person name="Henn M.R."/>
            <person name="Sil A."/>
            <person name="Goldman B."/>
            <person name="Young S.K."/>
            <person name="Kodira C.D."/>
            <person name="Zeng Q."/>
            <person name="Koehrsen M."/>
            <person name="Alvarado L."/>
            <person name="Berlin A."/>
            <person name="Borenstein D."/>
            <person name="Chen Z."/>
            <person name="Engels R."/>
            <person name="Freedman E."/>
            <person name="Gellesch M."/>
            <person name="Goldberg J."/>
            <person name="Griggs A."/>
            <person name="Gujja S."/>
            <person name="Heiman D."/>
            <person name="Hepburn T."/>
            <person name="Howarth C."/>
            <person name="Jen D."/>
            <person name="Larson L."/>
            <person name="Lewis B."/>
            <person name="Mehta T."/>
            <person name="Park D."/>
            <person name="Pearson M."/>
            <person name="Roberts A."/>
            <person name="Saif S."/>
            <person name="Shea T."/>
            <person name="Shenoy N."/>
            <person name="Sisk P."/>
            <person name="Stolte C."/>
            <person name="Sykes S."/>
            <person name="Walk T."/>
            <person name="White J."/>
            <person name="Yandava C."/>
            <person name="Klein B."/>
            <person name="McEwen J.G."/>
            <person name="Puccia R."/>
            <person name="Goldman G.H."/>
            <person name="Felipe M.S."/>
            <person name="Nino-Vega G."/>
            <person name="San-Blas G."/>
            <person name="Taylor J."/>
            <person name="Mendoza L."/>
            <person name="Galagan J."/>
            <person name="Nusbaum C."/>
            <person name="Birren B."/>
        </authorList>
    </citation>
    <scope>NUCLEOTIDE SEQUENCE [LARGE SCALE GENOMIC DNA]</scope>
    <source>
        <strain evidence="9">H88</strain>
    </source>
</reference>
<gene>
    <name evidence="8" type="ORF">HCEG_06929</name>
</gene>
<dbReference type="GO" id="GO:0005739">
    <property type="term" value="C:mitochondrion"/>
    <property type="evidence" value="ECO:0007669"/>
    <property type="project" value="UniProtKB-SubCell"/>
</dbReference>